<feature type="compositionally biased region" description="Low complexity" evidence="1">
    <location>
        <begin position="519"/>
        <end position="531"/>
    </location>
</feature>
<comment type="caution">
    <text evidence="3">The sequence shown here is derived from an EMBL/GenBank/DDBJ whole genome shotgun (WGS) entry which is preliminary data.</text>
</comment>
<feature type="transmembrane region" description="Helical" evidence="2">
    <location>
        <begin position="147"/>
        <end position="168"/>
    </location>
</feature>
<evidence type="ECO:0000256" key="2">
    <source>
        <dbReference type="SAM" id="Phobius"/>
    </source>
</evidence>
<keyword evidence="2" id="KW-1133">Transmembrane helix</keyword>
<keyword evidence="2" id="KW-0812">Transmembrane</keyword>
<gene>
    <name evidence="3" type="ORF">GCM10010319_04550</name>
</gene>
<feature type="transmembrane region" description="Helical" evidence="2">
    <location>
        <begin position="309"/>
        <end position="329"/>
    </location>
</feature>
<feature type="transmembrane region" description="Helical" evidence="2">
    <location>
        <begin position="245"/>
        <end position="264"/>
    </location>
</feature>
<evidence type="ECO:0000313" key="3">
    <source>
        <dbReference type="EMBL" id="GAA0331677.1"/>
    </source>
</evidence>
<feature type="compositionally biased region" description="Acidic residues" evidence="1">
    <location>
        <begin position="574"/>
        <end position="586"/>
    </location>
</feature>
<accession>A0ABN0WBD2</accession>
<dbReference type="Proteomes" id="UP001500063">
    <property type="component" value="Unassembled WGS sequence"/>
</dbReference>
<dbReference type="InterPro" id="IPR045931">
    <property type="entry name" value="DUF6350"/>
</dbReference>
<evidence type="ECO:0008006" key="5">
    <source>
        <dbReference type="Google" id="ProtNLM"/>
    </source>
</evidence>
<keyword evidence="4" id="KW-1185">Reference proteome</keyword>
<evidence type="ECO:0000256" key="1">
    <source>
        <dbReference type="SAM" id="MobiDB-lite"/>
    </source>
</evidence>
<sequence>MVAAGLGLGTLAVVVLALWISSPYPDSGPATALRVAAALWLLAHGAHLVRTETLSGTPAPIGLTPLLFTVLPGWLLYRATRHALDPVEDPPPDDAPDGLPGPGPDGHAGLTPRKAIAVLLGGYFLVAAAAALYAFSGPLPVAPLSALLHLPLFAGVTVGAGAWAAAGFPGMTSPPFARRALEGLPRGVRRWFTRPRLAEVVRTGAVGTGALLGGGALLLAGSLVLHAAVAQQSLLQMTVAWSGRVAVLLLCLALLPNAVVWAAAYGLGPGFTVGVDGAVGPLGVAGYPLMPRFPLFAALPPPGASGPVALALASALSAGAGVAIAFATVPREPKALRRSKAGRTAATAALGAVLCAVLMAVLSFAASGPLGRATLEDFGPPWWLVGAAALVWTTALGVPGALILRWVRRHARRKPAAAPAPVRAPRHRARQPEPVPAWCKGAVAALGMVPPGSGEAPCATEDPAEAGPEPAARPRRWPGGAAVRAAGAWLGFCASSAPPEEAEPPVESAEPEPSERPAAEAALVREAPAPEAARREAAAREPSRRAGARRETTRRERRIREVRARQSGEREPEVLEPEVLEPEVLEPEVREPEGAQAVEELPVRPAPSPASLVLPGPAVRQRAGAAVLEAEREPKWPWARGWWRPAAKKGRGRHAAAAEAVRVPVEGVVVGAAYDAGVAAWHETGARQVRWAALRDSGGGLVPEFEPRDLSRPSDGA</sequence>
<feature type="region of interest" description="Disordered" evidence="1">
    <location>
        <begin position="86"/>
        <end position="107"/>
    </location>
</feature>
<evidence type="ECO:0000313" key="4">
    <source>
        <dbReference type="Proteomes" id="UP001500063"/>
    </source>
</evidence>
<reference evidence="3 4" key="1">
    <citation type="journal article" date="2019" name="Int. J. Syst. Evol. Microbiol.">
        <title>The Global Catalogue of Microorganisms (GCM) 10K type strain sequencing project: providing services to taxonomists for standard genome sequencing and annotation.</title>
        <authorList>
            <consortium name="The Broad Institute Genomics Platform"/>
            <consortium name="The Broad Institute Genome Sequencing Center for Infectious Disease"/>
            <person name="Wu L."/>
            <person name="Ma J."/>
        </authorList>
    </citation>
    <scope>NUCLEOTIDE SEQUENCE [LARGE SCALE GENOMIC DNA]</scope>
    <source>
        <strain evidence="3 4">JCM 4565</strain>
    </source>
</reference>
<feature type="compositionally biased region" description="Acidic residues" evidence="1">
    <location>
        <begin position="86"/>
        <end position="96"/>
    </location>
</feature>
<feature type="transmembrane region" description="Helical" evidence="2">
    <location>
        <begin position="200"/>
        <end position="225"/>
    </location>
</feature>
<proteinExistence type="predicted"/>
<keyword evidence="2" id="KW-0472">Membrane</keyword>
<feature type="region of interest" description="Disordered" evidence="1">
    <location>
        <begin position="495"/>
        <end position="615"/>
    </location>
</feature>
<feature type="compositionally biased region" description="Basic and acidic residues" evidence="1">
    <location>
        <begin position="532"/>
        <end position="573"/>
    </location>
</feature>
<feature type="region of interest" description="Disordered" evidence="1">
    <location>
        <begin position="453"/>
        <end position="479"/>
    </location>
</feature>
<feature type="transmembrane region" description="Helical" evidence="2">
    <location>
        <begin position="115"/>
        <end position="135"/>
    </location>
</feature>
<feature type="compositionally biased region" description="Basic and acidic residues" evidence="1">
    <location>
        <begin position="705"/>
        <end position="717"/>
    </location>
</feature>
<feature type="transmembrane region" description="Helical" evidence="2">
    <location>
        <begin position="341"/>
        <end position="362"/>
    </location>
</feature>
<name>A0ABN0WBD2_9ACTN</name>
<feature type="region of interest" description="Disordered" evidence="1">
    <location>
        <begin position="698"/>
        <end position="717"/>
    </location>
</feature>
<dbReference type="Pfam" id="PF19877">
    <property type="entry name" value="DUF6350"/>
    <property type="match status" value="1"/>
</dbReference>
<feature type="transmembrane region" description="Helical" evidence="2">
    <location>
        <begin position="56"/>
        <end position="77"/>
    </location>
</feature>
<feature type="compositionally biased region" description="Acidic residues" evidence="1">
    <location>
        <begin position="500"/>
        <end position="512"/>
    </location>
</feature>
<feature type="transmembrane region" description="Helical" evidence="2">
    <location>
        <begin position="382"/>
        <end position="404"/>
    </location>
</feature>
<dbReference type="EMBL" id="BAAABW010000002">
    <property type="protein sequence ID" value="GAA0331677.1"/>
    <property type="molecule type" value="Genomic_DNA"/>
</dbReference>
<organism evidence="3 4">
    <name type="scientific">Streptomyces blastmyceticus</name>
    <dbReference type="NCBI Taxonomy" id="68180"/>
    <lineage>
        <taxon>Bacteria</taxon>
        <taxon>Bacillati</taxon>
        <taxon>Actinomycetota</taxon>
        <taxon>Actinomycetes</taxon>
        <taxon>Kitasatosporales</taxon>
        <taxon>Streptomycetaceae</taxon>
        <taxon>Streptomyces</taxon>
    </lineage>
</organism>
<protein>
    <recommendedName>
        <fullName evidence="5">Integral membrane protein</fullName>
    </recommendedName>
</protein>